<sequence length="66" mass="8005">MHFQKFQFFTFTDHFYIFFFFCILHDIWGKRKTTIIKLHAIYTGNIKIQINYNISDIAKAVSCQNH</sequence>
<gene>
    <name evidence="2" type="ORF">OCBIM_22019073mg</name>
</gene>
<dbReference type="EMBL" id="KQ418715">
    <property type="protein sequence ID" value="KOF86182.1"/>
    <property type="molecule type" value="Genomic_DNA"/>
</dbReference>
<feature type="transmembrane region" description="Helical" evidence="1">
    <location>
        <begin position="6"/>
        <end position="28"/>
    </location>
</feature>
<name>A0A0L8HAG6_OCTBM</name>
<evidence type="ECO:0000256" key="1">
    <source>
        <dbReference type="SAM" id="Phobius"/>
    </source>
</evidence>
<keyword evidence="1" id="KW-0472">Membrane</keyword>
<reference evidence="2" key="1">
    <citation type="submission" date="2015-07" db="EMBL/GenBank/DDBJ databases">
        <title>MeaNS - Measles Nucleotide Surveillance Program.</title>
        <authorList>
            <person name="Tran T."/>
            <person name="Druce J."/>
        </authorList>
    </citation>
    <scope>NUCLEOTIDE SEQUENCE</scope>
    <source>
        <strain evidence="2">UCB-OBI-ISO-001</strain>
        <tissue evidence="2">Gonad</tissue>
    </source>
</reference>
<protein>
    <submittedName>
        <fullName evidence="2">Uncharacterized protein</fullName>
    </submittedName>
</protein>
<accession>A0A0L8HAG6</accession>
<keyword evidence="1" id="KW-0812">Transmembrane</keyword>
<dbReference type="AlphaFoldDB" id="A0A0L8HAG6"/>
<keyword evidence="1" id="KW-1133">Transmembrane helix</keyword>
<organism evidence="2">
    <name type="scientific">Octopus bimaculoides</name>
    <name type="common">California two-spotted octopus</name>
    <dbReference type="NCBI Taxonomy" id="37653"/>
    <lineage>
        <taxon>Eukaryota</taxon>
        <taxon>Metazoa</taxon>
        <taxon>Spiralia</taxon>
        <taxon>Lophotrochozoa</taxon>
        <taxon>Mollusca</taxon>
        <taxon>Cephalopoda</taxon>
        <taxon>Coleoidea</taxon>
        <taxon>Octopodiformes</taxon>
        <taxon>Octopoda</taxon>
        <taxon>Incirrata</taxon>
        <taxon>Octopodidae</taxon>
        <taxon>Octopus</taxon>
    </lineage>
</organism>
<evidence type="ECO:0000313" key="2">
    <source>
        <dbReference type="EMBL" id="KOF86182.1"/>
    </source>
</evidence>
<proteinExistence type="predicted"/>